<dbReference type="SMART" id="SM00248">
    <property type="entry name" value="ANK"/>
    <property type="match status" value="2"/>
</dbReference>
<dbReference type="AlphaFoldDB" id="A0ABD2XMM4"/>
<comment type="caution">
    <text evidence="3">The sequence shown here is derived from an EMBL/GenBank/DDBJ whole genome shotgun (WGS) entry which is preliminary data.</text>
</comment>
<dbReference type="Gene3D" id="1.25.40.20">
    <property type="entry name" value="Ankyrin repeat-containing domain"/>
    <property type="match status" value="1"/>
</dbReference>
<evidence type="ECO:0000313" key="3">
    <source>
        <dbReference type="EMBL" id="KAL3406047.1"/>
    </source>
</evidence>
<dbReference type="SUPFAM" id="SSF48403">
    <property type="entry name" value="Ankyrin repeat"/>
    <property type="match status" value="1"/>
</dbReference>
<accession>A0ABD2XMM4</accession>
<evidence type="ECO:0000256" key="1">
    <source>
        <dbReference type="ARBA" id="ARBA00022737"/>
    </source>
</evidence>
<protein>
    <recommendedName>
        <fullName evidence="5">Ankyrin repeat protein</fullName>
    </recommendedName>
</protein>
<proteinExistence type="predicted"/>
<keyword evidence="1" id="KW-0677">Repeat</keyword>
<reference evidence="3 4" key="1">
    <citation type="journal article" date="2024" name="bioRxiv">
        <title>A reference genome for Trichogramma kaykai: A tiny desert-dwelling parasitoid wasp with competing sex-ratio distorters.</title>
        <authorList>
            <person name="Culotta J."/>
            <person name="Lindsey A.R."/>
        </authorList>
    </citation>
    <scope>NUCLEOTIDE SEQUENCE [LARGE SCALE GENOMIC DNA]</scope>
    <source>
        <strain evidence="3 4">KSX58</strain>
    </source>
</reference>
<dbReference type="InterPro" id="IPR036770">
    <property type="entry name" value="Ankyrin_rpt-contain_sf"/>
</dbReference>
<evidence type="ECO:0000313" key="4">
    <source>
        <dbReference type="Proteomes" id="UP001627154"/>
    </source>
</evidence>
<name>A0ABD2XMM4_9HYME</name>
<dbReference type="EMBL" id="JBJJXI010000019">
    <property type="protein sequence ID" value="KAL3406047.1"/>
    <property type="molecule type" value="Genomic_DNA"/>
</dbReference>
<evidence type="ECO:0000256" key="2">
    <source>
        <dbReference type="ARBA" id="ARBA00023043"/>
    </source>
</evidence>
<sequence>MDHNCVEELEALRKQFNRQVEEEFIRQLYQRLRDWEAKISRESFKDLFRQQLRREEIDLLLREDATRGHPHFPLITWAFQTNYKDEPDLDENGRPPQRRTTPLHMIARLESYDFLSETVRQLFDIYGRFDVNYTDELGFTHFHAACRYDLDGVAKKFLELGQDPNLIVPGTLDSPLHLTTSPEVIKLLLEKGADPTLTNAKGSTPLHNMCQPMLSSKELTETFFEINE</sequence>
<evidence type="ECO:0008006" key="5">
    <source>
        <dbReference type="Google" id="ProtNLM"/>
    </source>
</evidence>
<dbReference type="Pfam" id="PF00023">
    <property type="entry name" value="Ank"/>
    <property type="match status" value="1"/>
</dbReference>
<gene>
    <name evidence="3" type="ORF">TKK_001446</name>
</gene>
<dbReference type="InterPro" id="IPR002110">
    <property type="entry name" value="Ankyrin_rpt"/>
</dbReference>
<organism evidence="3 4">
    <name type="scientific">Trichogramma kaykai</name>
    <dbReference type="NCBI Taxonomy" id="54128"/>
    <lineage>
        <taxon>Eukaryota</taxon>
        <taxon>Metazoa</taxon>
        <taxon>Ecdysozoa</taxon>
        <taxon>Arthropoda</taxon>
        <taxon>Hexapoda</taxon>
        <taxon>Insecta</taxon>
        <taxon>Pterygota</taxon>
        <taxon>Neoptera</taxon>
        <taxon>Endopterygota</taxon>
        <taxon>Hymenoptera</taxon>
        <taxon>Apocrita</taxon>
        <taxon>Proctotrupomorpha</taxon>
        <taxon>Chalcidoidea</taxon>
        <taxon>Trichogrammatidae</taxon>
        <taxon>Trichogramma</taxon>
    </lineage>
</organism>
<keyword evidence="4" id="KW-1185">Reference proteome</keyword>
<dbReference type="Proteomes" id="UP001627154">
    <property type="component" value="Unassembled WGS sequence"/>
</dbReference>
<dbReference type="PANTHER" id="PTHR24178:SF41">
    <property type="entry name" value="ANKYRIN-2 ISOFORM X1"/>
    <property type="match status" value="1"/>
</dbReference>
<dbReference type="PANTHER" id="PTHR24178">
    <property type="entry name" value="MOLTING PROTEIN MLT-4"/>
    <property type="match status" value="1"/>
</dbReference>
<keyword evidence="2" id="KW-0040">ANK repeat</keyword>